<accession>A0ABT8AYE6</accession>
<sequence length="139" mass="15568">MDIRTGRHVVVCLHAHLVFTTKRRGKVLTKAHLERLHAIFASVCAAFEVELREFSGESDCVHLLVFYPPKVRLSELVNSLKGVSSRLLKKEFPQISAFWSVRKSRGVLWTPSYFAGSVGGAPLTILKQYIENQGCADRG</sequence>
<organism evidence="2 3">
    <name type="scientific">Methylobacterium longum</name>
    <dbReference type="NCBI Taxonomy" id="767694"/>
    <lineage>
        <taxon>Bacteria</taxon>
        <taxon>Pseudomonadati</taxon>
        <taxon>Pseudomonadota</taxon>
        <taxon>Alphaproteobacteria</taxon>
        <taxon>Hyphomicrobiales</taxon>
        <taxon>Methylobacteriaceae</taxon>
        <taxon>Methylobacterium</taxon>
    </lineage>
</organism>
<comment type="caution">
    <text evidence="2">The sequence shown here is derived from an EMBL/GenBank/DDBJ whole genome shotgun (WGS) entry which is preliminary data.</text>
</comment>
<proteinExistence type="predicted"/>
<protein>
    <submittedName>
        <fullName evidence="2">IS200/IS605 family transposase</fullName>
    </submittedName>
</protein>
<dbReference type="NCBIfam" id="NF033573">
    <property type="entry name" value="transpos_IS200"/>
    <property type="match status" value="1"/>
</dbReference>
<dbReference type="SMART" id="SM01321">
    <property type="entry name" value="Y1_Tnp"/>
    <property type="match status" value="1"/>
</dbReference>
<name>A0ABT8AYE6_9HYPH</name>
<evidence type="ECO:0000313" key="2">
    <source>
        <dbReference type="EMBL" id="MDN3574570.1"/>
    </source>
</evidence>
<evidence type="ECO:0000259" key="1">
    <source>
        <dbReference type="SMART" id="SM01321"/>
    </source>
</evidence>
<dbReference type="PANTHER" id="PTHR33360:SF2">
    <property type="entry name" value="TRANSPOSASE FOR INSERTION SEQUENCE ELEMENT IS200"/>
    <property type="match status" value="1"/>
</dbReference>
<feature type="domain" description="Transposase IS200-like" evidence="1">
    <location>
        <begin position="10"/>
        <end position="133"/>
    </location>
</feature>
<gene>
    <name evidence="2" type="primary">tnpA</name>
    <name evidence="2" type="ORF">QWZ18_28730</name>
</gene>
<dbReference type="EMBL" id="JAUFPT010000105">
    <property type="protein sequence ID" value="MDN3574570.1"/>
    <property type="molecule type" value="Genomic_DNA"/>
</dbReference>
<dbReference type="SUPFAM" id="SSF143422">
    <property type="entry name" value="Transposase IS200-like"/>
    <property type="match status" value="1"/>
</dbReference>
<dbReference type="Proteomes" id="UP001244297">
    <property type="component" value="Unassembled WGS sequence"/>
</dbReference>
<reference evidence="3" key="1">
    <citation type="journal article" date="2019" name="Int. J. Syst. Evol. Microbiol.">
        <title>The Global Catalogue of Microorganisms (GCM) 10K type strain sequencing project: providing services to taxonomists for standard genome sequencing and annotation.</title>
        <authorList>
            <consortium name="The Broad Institute Genomics Platform"/>
            <consortium name="The Broad Institute Genome Sequencing Center for Infectious Disease"/>
            <person name="Wu L."/>
            <person name="Ma J."/>
        </authorList>
    </citation>
    <scope>NUCLEOTIDE SEQUENCE [LARGE SCALE GENOMIC DNA]</scope>
    <source>
        <strain evidence="3">CECT 7806</strain>
    </source>
</reference>
<dbReference type="InterPro" id="IPR036515">
    <property type="entry name" value="Transposase_17_sf"/>
</dbReference>
<keyword evidence="3" id="KW-1185">Reference proteome</keyword>
<dbReference type="PANTHER" id="PTHR33360">
    <property type="entry name" value="TRANSPOSASE FOR INSERTION SEQUENCE ELEMENT IS200"/>
    <property type="match status" value="1"/>
</dbReference>
<dbReference type="RefSeq" id="WP_238293522.1">
    <property type="nucleotide sequence ID" value="NZ_BPQS01000071.1"/>
</dbReference>
<dbReference type="Pfam" id="PF01797">
    <property type="entry name" value="Y1_Tnp"/>
    <property type="match status" value="1"/>
</dbReference>
<dbReference type="InterPro" id="IPR002686">
    <property type="entry name" value="Transposase_17"/>
</dbReference>
<evidence type="ECO:0000313" key="3">
    <source>
        <dbReference type="Proteomes" id="UP001244297"/>
    </source>
</evidence>
<dbReference type="Gene3D" id="3.30.70.1290">
    <property type="entry name" value="Transposase IS200-like"/>
    <property type="match status" value="1"/>
</dbReference>